<keyword evidence="7 14" id="KW-0028">Amino-acid biosynthesis</keyword>
<feature type="region of interest" description="Disordered" evidence="15">
    <location>
        <begin position="78"/>
        <end position="111"/>
    </location>
</feature>
<evidence type="ECO:0000256" key="6">
    <source>
        <dbReference type="ARBA" id="ARBA00011881"/>
    </source>
</evidence>
<dbReference type="Proteomes" id="UP001212152">
    <property type="component" value="Unassembled WGS sequence"/>
</dbReference>
<evidence type="ECO:0000256" key="15">
    <source>
        <dbReference type="SAM" id="MobiDB-lite"/>
    </source>
</evidence>
<comment type="cofactor">
    <cofactor evidence="2 14">
        <name>pyridoxal 5'-phosphate</name>
        <dbReference type="ChEBI" id="CHEBI:597326"/>
    </cofactor>
</comment>
<dbReference type="InterPro" id="IPR000634">
    <property type="entry name" value="Ser/Thr_deHydtase_PyrdxlP-BS"/>
</dbReference>
<dbReference type="GO" id="GO:0003941">
    <property type="term" value="F:L-serine ammonia-lyase activity"/>
    <property type="evidence" value="ECO:0007669"/>
    <property type="project" value="TreeGrafter"/>
</dbReference>
<reference evidence="17" key="1">
    <citation type="submission" date="2020-05" db="EMBL/GenBank/DDBJ databases">
        <title>Phylogenomic resolution of chytrid fungi.</title>
        <authorList>
            <person name="Stajich J.E."/>
            <person name="Amses K."/>
            <person name="Simmons R."/>
            <person name="Seto K."/>
            <person name="Myers J."/>
            <person name="Bonds A."/>
            <person name="Quandt C.A."/>
            <person name="Barry K."/>
            <person name="Liu P."/>
            <person name="Grigoriev I."/>
            <person name="Longcore J.E."/>
            <person name="James T.Y."/>
        </authorList>
    </citation>
    <scope>NUCLEOTIDE SEQUENCE</scope>
    <source>
        <strain evidence="17">JEL0379</strain>
    </source>
</reference>
<keyword evidence="12 14" id="KW-0456">Lyase</keyword>
<evidence type="ECO:0000256" key="4">
    <source>
        <dbReference type="ARBA" id="ARBA00004810"/>
    </source>
</evidence>
<comment type="similarity">
    <text evidence="5 14">Belongs to the serine/threonine dehydratase family.</text>
</comment>
<evidence type="ECO:0000259" key="16">
    <source>
        <dbReference type="PROSITE" id="PS51672"/>
    </source>
</evidence>
<evidence type="ECO:0000256" key="14">
    <source>
        <dbReference type="RuleBase" id="RU362012"/>
    </source>
</evidence>
<dbReference type="InterPro" id="IPR036052">
    <property type="entry name" value="TrpB-like_PALP_sf"/>
</dbReference>
<gene>
    <name evidence="17" type="ORF">HDU87_003583</name>
</gene>
<evidence type="ECO:0000256" key="9">
    <source>
        <dbReference type="ARBA" id="ARBA00022737"/>
    </source>
</evidence>
<keyword evidence="9" id="KW-0677">Repeat</keyword>
<dbReference type="NCBIfam" id="TIGR01124">
    <property type="entry name" value="ilvA_2Cterm"/>
    <property type="match status" value="1"/>
</dbReference>
<dbReference type="GO" id="GO:0006567">
    <property type="term" value="P:L-threonine catabolic process"/>
    <property type="evidence" value="ECO:0007669"/>
    <property type="project" value="TreeGrafter"/>
</dbReference>
<dbReference type="EMBL" id="JADGJQ010000026">
    <property type="protein sequence ID" value="KAJ3178509.1"/>
    <property type="molecule type" value="Genomic_DNA"/>
</dbReference>
<name>A0AAD5TM41_9FUNG</name>
<feature type="domain" description="ACT-like" evidence="16">
    <location>
        <begin position="572"/>
        <end position="644"/>
    </location>
</feature>
<dbReference type="PROSITE" id="PS51672">
    <property type="entry name" value="ACT_LIKE"/>
    <property type="match status" value="2"/>
</dbReference>
<dbReference type="GO" id="GO:0009097">
    <property type="term" value="P:isoleucine biosynthetic process"/>
    <property type="evidence" value="ECO:0007669"/>
    <property type="project" value="UniProtKB-UniRule"/>
</dbReference>
<dbReference type="SUPFAM" id="SSF53686">
    <property type="entry name" value="Tryptophan synthase beta subunit-like PLP-dependent enzymes"/>
    <property type="match status" value="1"/>
</dbReference>
<dbReference type="CDD" id="cd04906">
    <property type="entry name" value="ACT_ThrD-I_1"/>
    <property type="match status" value="1"/>
</dbReference>
<feature type="domain" description="ACT-like" evidence="16">
    <location>
        <begin position="478"/>
        <end position="550"/>
    </location>
</feature>
<dbReference type="Pfam" id="PF00585">
    <property type="entry name" value="Thr_dehydrat_C"/>
    <property type="match status" value="2"/>
</dbReference>
<keyword evidence="13 14" id="KW-0100">Branched-chain amino acid biosynthesis</keyword>
<evidence type="ECO:0000256" key="5">
    <source>
        <dbReference type="ARBA" id="ARBA00010869"/>
    </source>
</evidence>
<accession>A0AAD5TM41</accession>
<feature type="region of interest" description="Disordered" evidence="15">
    <location>
        <begin position="1"/>
        <end position="66"/>
    </location>
</feature>
<evidence type="ECO:0000256" key="3">
    <source>
        <dbReference type="ARBA" id="ARBA00004173"/>
    </source>
</evidence>
<dbReference type="CDD" id="cd04907">
    <property type="entry name" value="ACT_ThrD-I_2"/>
    <property type="match status" value="1"/>
</dbReference>
<proteinExistence type="inferred from homology"/>
<dbReference type="CDD" id="cd01562">
    <property type="entry name" value="Thr-dehyd"/>
    <property type="match status" value="1"/>
</dbReference>
<keyword evidence="8 14" id="KW-0412">Isoleucine biosynthesis</keyword>
<dbReference type="AlphaFoldDB" id="A0AAD5TM41"/>
<dbReference type="FunFam" id="3.40.50.1100:FF:000005">
    <property type="entry name" value="Threonine dehydratase catabolic"/>
    <property type="match status" value="1"/>
</dbReference>
<evidence type="ECO:0000256" key="1">
    <source>
        <dbReference type="ARBA" id="ARBA00001274"/>
    </source>
</evidence>
<evidence type="ECO:0000256" key="10">
    <source>
        <dbReference type="ARBA" id="ARBA00022898"/>
    </source>
</evidence>
<evidence type="ECO:0000256" key="8">
    <source>
        <dbReference type="ARBA" id="ARBA00022624"/>
    </source>
</evidence>
<dbReference type="InterPro" id="IPR045865">
    <property type="entry name" value="ACT-like_dom_sf"/>
</dbReference>
<dbReference type="Gene3D" id="3.40.50.1100">
    <property type="match status" value="2"/>
</dbReference>
<dbReference type="GO" id="GO:0004794">
    <property type="term" value="F:threonine deaminase activity"/>
    <property type="evidence" value="ECO:0007669"/>
    <property type="project" value="UniProtKB-UniRule"/>
</dbReference>
<dbReference type="FunFam" id="3.40.1020.10:FF:000001">
    <property type="entry name" value="L-threonine dehydratase"/>
    <property type="match status" value="1"/>
</dbReference>
<dbReference type="EC" id="4.3.1.19" evidence="14"/>
<dbReference type="InterPro" id="IPR038110">
    <property type="entry name" value="TD_ACT-like_sf"/>
</dbReference>
<keyword evidence="18" id="KW-1185">Reference proteome</keyword>
<dbReference type="GO" id="GO:0030170">
    <property type="term" value="F:pyridoxal phosphate binding"/>
    <property type="evidence" value="ECO:0007669"/>
    <property type="project" value="InterPro"/>
</dbReference>
<comment type="catalytic activity">
    <reaction evidence="1 14">
        <text>L-threonine = 2-oxobutanoate + NH4(+)</text>
        <dbReference type="Rhea" id="RHEA:22108"/>
        <dbReference type="ChEBI" id="CHEBI:16763"/>
        <dbReference type="ChEBI" id="CHEBI:28938"/>
        <dbReference type="ChEBI" id="CHEBI:57926"/>
        <dbReference type="EC" id="4.3.1.19"/>
    </reaction>
</comment>
<dbReference type="GO" id="GO:0005739">
    <property type="term" value="C:mitochondrion"/>
    <property type="evidence" value="ECO:0007669"/>
    <property type="project" value="UniProtKB-SubCell"/>
</dbReference>
<dbReference type="InterPro" id="IPR001926">
    <property type="entry name" value="TrpB-like_PALP"/>
</dbReference>
<feature type="compositionally biased region" description="Low complexity" evidence="15">
    <location>
        <begin position="1"/>
        <end position="16"/>
    </location>
</feature>
<dbReference type="InterPro" id="IPR005787">
    <property type="entry name" value="Thr_deHydtase_biosynth"/>
</dbReference>
<evidence type="ECO:0000256" key="13">
    <source>
        <dbReference type="ARBA" id="ARBA00023304"/>
    </source>
</evidence>
<comment type="pathway">
    <text evidence="4 14">Amino-acid biosynthesis; L-isoleucine biosynthesis; 2-oxobutanoate from L-threonine: step 1/1.</text>
</comment>
<dbReference type="Gene3D" id="3.40.1020.10">
    <property type="entry name" value="Biosynthetic Threonine Deaminase, Domain 3"/>
    <property type="match status" value="1"/>
</dbReference>
<dbReference type="PROSITE" id="PS00165">
    <property type="entry name" value="DEHYDRATASE_SER_THR"/>
    <property type="match status" value="1"/>
</dbReference>
<organism evidence="17 18">
    <name type="scientific">Geranomyces variabilis</name>
    <dbReference type="NCBI Taxonomy" id="109894"/>
    <lineage>
        <taxon>Eukaryota</taxon>
        <taxon>Fungi</taxon>
        <taxon>Fungi incertae sedis</taxon>
        <taxon>Chytridiomycota</taxon>
        <taxon>Chytridiomycota incertae sedis</taxon>
        <taxon>Chytridiomycetes</taxon>
        <taxon>Spizellomycetales</taxon>
        <taxon>Powellomycetaceae</taxon>
        <taxon>Geranomyces</taxon>
    </lineage>
</organism>
<sequence length="653" mass="70351">MVHASPVPPHSASSSPLYSAAETVATQTRTMTPATANSALQTTPPPATVDAGTTTLPPPPANTVDAGTATSAVATTDAATATVRDESSDSLGPVVGNAENNAVLPSTGGAPAPTTPADFTEYTEAAGVYHFVNPACGIPNTQPTSAAGYTLPDYLRLILTAQVYDVALESPLQVASNLSSRLENRVLLKREDLQPVFSFKLRGAYNRMCQLSPAEKARGVIACSAGNHAQGVALAAQKLGMKATIVMPTVTPPIKWKNVKRLGADVVLFGDDFDEAKAKCTSLAKEHGFVNIPPYDDPYVIAGQGTVGVEIMRQYSQPIDAIFICVGGGGLSAGIASYVKRIYPTVKIIGVETYDAAAMTHSLQAGHRILLPTVGLFADGAAVKVVGEETFRICKELMDETILVSTDEVCAAIKDCFEDTRSVVEPAGALALAGCKKWAAMTGCKGKTFVAISSGANMNFDRLRFVAERADLGENKEALITVIIPENPGSFEELYKVIFPRAVSEFSYRYGDPKEAHIFMSFLVDDRERDLDQIFSELSAKGMRALDASRNEMAKAHARHLVGGRESVPNERLFRFAFPERPGSLGNFLRSLRHPLWNVSLFHYRNYGGDVSRVLAGIQVPPETTAEFEIFLKELRYPYVEETTNVIYQQFLR</sequence>
<dbReference type="NCBIfam" id="NF006674">
    <property type="entry name" value="PRK09224.1"/>
    <property type="match status" value="1"/>
</dbReference>
<dbReference type="PANTHER" id="PTHR48078">
    <property type="entry name" value="THREONINE DEHYDRATASE, MITOCHONDRIAL-RELATED"/>
    <property type="match status" value="1"/>
</dbReference>
<dbReference type="FunFam" id="3.40.50.1100:FF:000008">
    <property type="entry name" value="L-threonine dehydratase"/>
    <property type="match status" value="1"/>
</dbReference>
<dbReference type="InterPro" id="IPR001721">
    <property type="entry name" value="TD_ACT-like"/>
</dbReference>
<keyword evidence="10 14" id="KW-0663">Pyridoxal phosphate</keyword>
<dbReference type="GO" id="GO:0006565">
    <property type="term" value="P:L-serine catabolic process"/>
    <property type="evidence" value="ECO:0007669"/>
    <property type="project" value="TreeGrafter"/>
</dbReference>
<dbReference type="PANTHER" id="PTHR48078:SF11">
    <property type="entry name" value="THREONINE DEHYDRATASE, MITOCHONDRIAL"/>
    <property type="match status" value="1"/>
</dbReference>
<comment type="subcellular location">
    <subcellularLocation>
        <location evidence="3">Mitochondrion</location>
    </subcellularLocation>
</comment>
<dbReference type="SUPFAM" id="SSF55021">
    <property type="entry name" value="ACT-like"/>
    <property type="match status" value="2"/>
</dbReference>
<evidence type="ECO:0000256" key="2">
    <source>
        <dbReference type="ARBA" id="ARBA00001933"/>
    </source>
</evidence>
<comment type="caution">
    <text evidence="17">The sequence shown here is derived from an EMBL/GenBank/DDBJ whole genome shotgun (WGS) entry which is preliminary data.</text>
</comment>
<dbReference type="InterPro" id="IPR050147">
    <property type="entry name" value="Ser/Thr_Dehydratase"/>
</dbReference>
<feature type="compositionally biased region" description="Polar residues" evidence="15">
    <location>
        <begin position="24"/>
        <end position="42"/>
    </location>
</feature>
<protein>
    <recommendedName>
        <fullName evidence="14">Threonine dehydratase</fullName>
        <ecNumber evidence="14">4.3.1.19</ecNumber>
    </recommendedName>
    <alternativeName>
        <fullName evidence="14">Threonine deaminase</fullName>
    </alternativeName>
</protein>
<keyword evidence="11" id="KW-0496">Mitochondrion</keyword>
<dbReference type="Pfam" id="PF00291">
    <property type="entry name" value="PALP"/>
    <property type="match status" value="1"/>
</dbReference>
<evidence type="ECO:0000256" key="7">
    <source>
        <dbReference type="ARBA" id="ARBA00022605"/>
    </source>
</evidence>
<evidence type="ECO:0000256" key="11">
    <source>
        <dbReference type="ARBA" id="ARBA00023128"/>
    </source>
</evidence>
<evidence type="ECO:0000256" key="12">
    <source>
        <dbReference type="ARBA" id="ARBA00023239"/>
    </source>
</evidence>
<evidence type="ECO:0000313" key="17">
    <source>
        <dbReference type="EMBL" id="KAJ3178509.1"/>
    </source>
</evidence>
<comment type="subunit">
    <text evidence="6">Homotetramer.</text>
</comment>
<evidence type="ECO:0000313" key="18">
    <source>
        <dbReference type="Proteomes" id="UP001212152"/>
    </source>
</evidence>